<dbReference type="EMBL" id="MCFG01000181">
    <property type="protein sequence ID" value="ORX79273.1"/>
    <property type="molecule type" value="Genomic_DNA"/>
</dbReference>
<accession>A0A1Y1V6X3</accession>
<comment type="caution">
    <text evidence="1">The sequence shown here is derived from an EMBL/GenBank/DDBJ whole genome shotgun (WGS) entry which is preliminary data.</text>
</comment>
<sequence>MFDAPKIGLEAFSSINQDLKDNIKKLYPDSKILKNYIDKIFKNLQSLNKGYNAFTYMTGIIPIAKKSEVFVKIINKSITYEKLENWYNGYKGPNGEKIFNTWSICQALNEILELIRDKKLSQKEQKF</sequence>
<name>A0A1Y1V6X3_9FUNG</name>
<evidence type="ECO:0000313" key="2">
    <source>
        <dbReference type="EMBL" id="ORX79273.1"/>
    </source>
</evidence>
<keyword evidence="3" id="KW-1185">Reference proteome</keyword>
<dbReference type="AlphaFoldDB" id="A0A1Y1V6X3"/>
<proteinExistence type="predicted"/>
<dbReference type="Proteomes" id="UP000193944">
    <property type="component" value="Unassembled WGS sequence"/>
</dbReference>
<dbReference type="OrthoDB" id="2143434at2759"/>
<gene>
    <name evidence="2" type="ORF">BCR32DRAFT_281560</name>
    <name evidence="1" type="ORF">BCR32DRAFT_288201</name>
</gene>
<reference evidence="1 3" key="2">
    <citation type="submission" date="2016-08" db="EMBL/GenBank/DDBJ databases">
        <title>Pervasive Adenine N6-methylation of Active Genes in Fungi.</title>
        <authorList>
            <consortium name="DOE Joint Genome Institute"/>
            <person name="Mondo S.J."/>
            <person name="Dannebaum R.O."/>
            <person name="Kuo R.C."/>
            <person name="Labutti K."/>
            <person name="Haridas S."/>
            <person name="Kuo A."/>
            <person name="Salamov A."/>
            <person name="Ahrendt S.R."/>
            <person name="Lipzen A."/>
            <person name="Sullivan W."/>
            <person name="Andreopoulos W.B."/>
            <person name="Clum A."/>
            <person name="Lindquist E."/>
            <person name="Daum C."/>
            <person name="Ramamoorthy G.K."/>
            <person name="Gryganskyi A."/>
            <person name="Culley D."/>
            <person name="Magnuson J.K."/>
            <person name="James T.Y."/>
            <person name="O'Malley M.A."/>
            <person name="Stajich J.E."/>
            <person name="Spatafora J.W."/>
            <person name="Visel A."/>
            <person name="Grigoriev I.V."/>
        </authorList>
    </citation>
    <scope>NUCLEOTIDE SEQUENCE [LARGE SCALE GENOMIC DNA]</scope>
    <source>
        <strain evidence="1 3">S4</strain>
    </source>
</reference>
<protein>
    <submittedName>
        <fullName evidence="1">Uncharacterized protein</fullName>
    </submittedName>
</protein>
<evidence type="ECO:0000313" key="3">
    <source>
        <dbReference type="Proteomes" id="UP000193944"/>
    </source>
</evidence>
<reference evidence="1 3" key="1">
    <citation type="submission" date="2016-08" db="EMBL/GenBank/DDBJ databases">
        <title>A Parts List for Fungal Cellulosomes Revealed by Comparative Genomics.</title>
        <authorList>
            <consortium name="DOE Joint Genome Institute"/>
            <person name="Haitjema C.H."/>
            <person name="Gilmore S.P."/>
            <person name="Henske J.K."/>
            <person name="Solomon K.V."/>
            <person name="De Groot R."/>
            <person name="Kuo A."/>
            <person name="Mondo S.J."/>
            <person name="Salamov A.A."/>
            <person name="Labutti K."/>
            <person name="Zhao Z."/>
            <person name="Chiniquy J."/>
            <person name="Barry K."/>
            <person name="Brewer H.M."/>
            <person name="Purvine S.O."/>
            <person name="Wright A.T."/>
            <person name="Boxma B."/>
            <person name="Van Alen T."/>
            <person name="Hackstein J.H."/>
            <person name="Baker S.E."/>
            <person name="Grigoriev I.V."/>
            <person name="O'Malley M.A."/>
        </authorList>
    </citation>
    <scope>NUCLEOTIDE SEQUENCE [LARGE SCALE GENOMIC DNA]</scope>
    <source>
        <strain evidence="1 3">S4</strain>
    </source>
</reference>
<dbReference type="STRING" id="1754192.A0A1Y1V6X3"/>
<evidence type="ECO:0000313" key="1">
    <source>
        <dbReference type="EMBL" id="ORX48471.1"/>
    </source>
</evidence>
<dbReference type="EMBL" id="MCFG01000749">
    <property type="protein sequence ID" value="ORX48471.1"/>
    <property type="molecule type" value="Genomic_DNA"/>
</dbReference>
<organism evidence="1 3">
    <name type="scientific">Anaeromyces robustus</name>
    <dbReference type="NCBI Taxonomy" id="1754192"/>
    <lineage>
        <taxon>Eukaryota</taxon>
        <taxon>Fungi</taxon>
        <taxon>Fungi incertae sedis</taxon>
        <taxon>Chytridiomycota</taxon>
        <taxon>Chytridiomycota incertae sedis</taxon>
        <taxon>Neocallimastigomycetes</taxon>
        <taxon>Neocallimastigales</taxon>
        <taxon>Neocallimastigaceae</taxon>
        <taxon>Anaeromyces</taxon>
    </lineage>
</organism>